<evidence type="ECO:0000313" key="1">
    <source>
        <dbReference type="EMBL" id="GBN11549.1"/>
    </source>
</evidence>
<gene>
    <name evidence="1" type="ORF">AVEN_246247_1</name>
</gene>
<sequence>MIGGIHSDLIHQERLLLNLVDEKIKLIRSKPEFCLQGAEGHKAVLEKISLLVRKVRDSPGVILGHVKALEKETPKYPIKRVLCKVYSIPHGSTSMVQDTIFVAQMPKRIIVGCAENDAFHGTFQKSPFDVKHFDMNFIGIYVDGQPIPHDPIELNFNANSYIKGHYSLFSGTDKFGQDQGLFISREEYINGNTLFAFNVSPDLCD</sequence>
<name>A0A4Y2LAY0_ARAVE</name>
<keyword evidence="2" id="KW-1185">Reference proteome</keyword>
<dbReference type="EMBL" id="BGPR01005589">
    <property type="protein sequence ID" value="GBN11549.1"/>
    <property type="molecule type" value="Genomic_DNA"/>
</dbReference>
<reference evidence="1 2" key="1">
    <citation type="journal article" date="2019" name="Sci. Rep.">
        <title>Orb-weaving spider Araneus ventricosus genome elucidates the spidroin gene catalogue.</title>
        <authorList>
            <person name="Kono N."/>
            <person name="Nakamura H."/>
            <person name="Ohtoshi R."/>
            <person name="Moran D.A.P."/>
            <person name="Shinohara A."/>
            <person name="Yoshida Y."/>
            <person name="Fujiwara M."/>
            <person name="Mori M."/>
            <person name="Tomita M."/>
            <person name="Arakawa K."/>
        </authorList>
    </citation>
    <scope>NUCLEOTIDE SEQUENCE [LARGE SCALE GENOMIC DNA]</scope>
</reference>
<dbReference type="Proteomes" id="UP000499080">
    <property type="component" value="Unassembled WGS sequence"/>
</dbReference>
<protein>
    <submittedName>
        <fullName evidence="1">Uncharacterized protein</fullName>
    </submittedName>
</protein>
<dbReference type="OrthoDB" id="6432804at2759"/>
<evidence type="ECO:0000313" key="2">
    <source>
        <dbReference type="Proteomes" id="UP000499080"/>
    </source>
</evidence>
<proteinExistence type="predicted"/>
<accession>A0A4Y2LAY0</accession>
<organism evidence="1 2">
    <name type="scientific">Araneus ventricosus</name>
    <name type="common">Orbweaver spider</name>
    <name type="synonym">Epeira ventricosa</name>
    <dbReference type="NCBI Taxonomy" id="182803"/>
    <lineage>
        <taxon>Eukaryota</taxon>
        <taxon>Metazoa</taxon>
        <taxon>Ecdysozoa</taxon>
        <taxon>Arthropoda</taxon>
        <taxon>Chelicerata</taxon>
        <taxon>Arachnida</taxon>
        <taxon>Araneae</taxon>
        <taxon>Araneomorphae</taxon>
        <taxon>Entelegynae</taxon>
        <taxon>Araneoidea</taxon>
        <taxon>Araneidae</taxon>
        <taxon>Araneus</taxon>
    </lineage>
</organism>
<comment type="caution">
    <text evidence="1">The sequence shown here is derived from an EMBL/GenBank/DDBJ whole genome shotgun (WGS) entry which is preliminary data.</text>
</comment>
<dbReference type="AlphaFoldDB" id="A0A4Y2LAY0"/>